<dbReference type="Proteomes" id="UP001232156">
    <property type="component" value="Unassembled WGS sequence"/>
</dbReference>
<evidence type="ECO:0000313" key="5">
    <source>
        <dbReference type="Proteomes" id="UP001232156"/>
    </source>
</evidence>
<dbReference type="EMBL" id="JAUZQE010000008">
    <property type="protein sequence ID" value="MDR4125342.1"/>
    <property type="molecule type" value="Genomic_DNA"/>
</dbReference>
<feature type="region of interest" description="Disordered" evidence="1">
    <location>
        <begin position="377"/>
        <end position="425"/>
    </location>
</feature>
<feature type="compositionally biased region" description="Low complexity" evidence="1">
    <location>
        <begin position="577"/>
        <end position="595"/>
    </location>
</feature>
<dbReference type="Pfam" id="PF25800">
    <property type="entry name" value="FimV_N"/>
    <property type="match status" value="1"/>
</dbReference>
<dbReference type="InterPro" id="IPR020012">
    <property type="entry name" value="LysM_FimV"/>
</dbReference>
<feature type="compositionally biased region" description="Gly residues" evidence="1">
    <location>
        <begin position="393"/>
        <end position="403"/>
    </location>
</feature>
<evidence type="ECO:0000256" key="1">
    <source>
        <dbReference type="SAM" id="MobiDB-lite"/>
    </source>
</evidence>
<feature type="domain" description="LysM" evidence="3">
    <location>
        <begin position="180"/>
        <end position="235"/>
    </location>
</feature>
<comment type="caution">
    <text evidence="4">The sequence shown here is derived from an EMBL/GenBank/DDBJ whole genome shotgun (WGS) entry which is preliminary data.</text>
</comment>
<dbReference type="RefSeq" id="WP_347286605.1">
    <property type="nucleotide sequence ID" value="NZ_JAUZQE010000008.1"/>
</dbReference>
<organism evidence="4 5">
    <name type="scientific">Yanghanlia caeni</name>
    <dbReference type="NCBI Taxonomy" id="3064283"/>
    <lineage>
        <taxon>Bacteria</taxon>
        <taxon>Pseudomonadati</taxon>
        <taxon>Pseudomonadota</taxon>
        <taxon>Betaproteobacteria</taxon>
        <taxon>Burkholderiales</taxon>
        <taxon>Alcaligenaceae</taxon>
        <taxon>Yanghanlia</taxon>
    </lineage>
</organism>
<feature type="compositionally biased region" description="Low complexity" evidence="1">
    <location>
        <begin position="602"/>
        <end position="616"/>
    </location>
</feature>
<dbReference type="PROSITE" id="PS51782">
    <property type="entry name" value="LYSM"/>
    <property type="match status" value="1"/>
</dbReference>
<name>A0ABU1D4I2_9BURK</name>
<feature type="region of interest" description="Disordered" evidence="1">
    <location>
        <begin position="287"/>
        <end position="329"/>
    </location>
</feature>
<feature type="region of interest" description="Disordered" evidence="1">
    <location>
        <begin position="564"/>
        <end position="619"/>
    </location>
</feature>
<dbReference type="InterPro" id="IPR018392">
    <property type="entry name" value="LysM"/>
</dbReference>
<accession>A0ABU1D4I2</accession>
<keyword evidence="2" id="KW-0472">Membrane</keyword>
<sequence length="698" mass="68661">MLTSRRSSFPAALAVKASILTGTFLATSLVLSAAHAVGFGHSRIVSAPGQPLHIEIPVTDLTQADIDTLRATPAPVDAWQQVGMTPPVPLDSMRLVLLDGYRPGVKVIRLRSDQPSQQPIVDVLLDIRSASGQQRYQVSLLAHADPQGVQRAQVGAASGARAIDGRATSGTAADHPSAGTQIRVRSGDTMFAIARRNAVQGVTVYQMMIALQRANPDAFIHDNVNLVRAGATLTMPDYATLTALSDREARRIFQQHAQAFARYRQRSSGADIAAVATSGPAAAQGEVAQAASAPAPAESAVPPAGGDRLRLSGGAGTGESGNAGAAAGTAVNGSAHAGAAAGTEAGRAAGAAGGGANGATDDRPGVNLLAASGAIASDAMPHGPSSGQNAGSGANGAAGGQGATGTASGNGTSASVFDDDEAARRKNIEESRSRVIELEDNVRHISEALQKQGHVAAEAALEGARSVTEVIKEAIEEAIGLADDETGESADTQASGVAPDASGAPAAGAGGSAAGVEPAAGAPGTTAGAGAEAASDAGAAAPGRGGAAASSTADAAATDSAAAGAAGSDAMQPPGAPAAGVAAGTPTTGASAPGATPGGASAGAPASQAAPGPVVADGSAAKAPRKTSWLQENLLLTLGGGLVLLILIVVWILKRIGASERNAFESDSPITDSMVREKLRDIDLELDHSRSGGGRPGE</sequence>
<evidence type="ECO:0000256" key="2">
    <source>
        <dbReference type="SAM" id="Phobius"/>
    </source>
</evidence>
<evidence type="ECO:0000259" key="3">
    <source>
        <dbReference type="PROSITE" id="PS51782"/>
    </source>
</evidence>
<reference evidence="4 5" key="1">
    <citation type="submission" date="2023-08" db="EMBL/GenBank/DDBJ databases">
        <title>Alcaligenaceae gen. nov., a novel taxon isolated from the sludge of Yixing Pesticide Factory.</title>
        <authorList>
            <person name="Ruan L."/>
        </authorList>
    </citation>
    <scope>NUCLEOTIDE SEQUENCE [LARGE SCALE GENOMIC DNA]</scope>
    <source>
        <strain evidence="4 5">LG-2</strain>
    </source>
</reference>
<dbReference type="NCBIfam" id="TIGR03505">
    <property type="entry name" value="FimV_core"/>
    <property type="match status" value="1"/>
</dbReference>
<protein>
    <submittedName>
        <fullName evidence="4">FimV/HubP family polar landmark protein</fullName>
    </submittedName>
</protein>
<feature type="compositionally biased region" description="Low complexity" evidence="1">
    <location>
        <begin position="514"/>
        <end position="530"/>
    </location>
</feature>
<evidence type="ECO:0000313" key="4">
    <source>
        <dbReference type="EMBL" id="MDR4125342.1"/>
    </source>
</evidence>
<feature type="transmembrane region" description="Helical" evidence="2">
    <location>
        <begin position="634"/>
        <end position="653"/>
    </location>
</feature>
<proteinExistence type="predicted"/>
<feature type="compositionally biased region" description="Low complexity" evidence="1">
    <location>
        <begin position="404"/>
        <end position="415"/>
    </location>
</feature>
<keyword evidence="2" id="KW-0812">Transmembrane</keyword>
<feature type="compositionally biased region" description="Low complexity" evidence="1">
    <location>
        <begin position="287"/>
        <end position="306"/>
    </location>
</feature>
<dbReference type="InterPro" id="IPR036779">
    <property type="entry name" value="LysM_dom_sf"/>
</dbReference>
<feature type="compositionally biased region" description="Low complexity" evidence="1">
    <location>
        <begin position="494"/>
        <end position="507"/>
    </location>
</feature>
<feature type="region of interest" description="Disordered" evidence="1">
    <location>
        <begin position="481"/>
        <end position="530"/>
    </location>
</feature>
<keyword evidence="2" id="KW-1133">Transmembrane helix</keyword>
<keyword evidence="5" id="KW-1185">Reference proteome</keyword>
<dbReference type="InterPro" id="IPR057840">
    <property type="entry name" value="FimV_N"/>
</dbReference>
<dbReference type="Gene3D" id="3.10.350.10">
    <property type="entry name" value="LysM domain"/>
    <property type="match status" value="1"/>
</dbReference>
<gene>
    <name evidence="4" type="ORF">Q8947_05000</name>
</gene>
<dbReference type="CDD" id="cd00118">
    <property type="entry name" value="LysM"/>
    <property type="match status" value="1"/>
</dbReference>